<accession>A0AAW8U1E5</accession>
<gene>
    <name evidence="1" type="ORF">P7H43_08415</name>
</gene>
<protein>
    <submittedName>
        <fullName evidence="1">Uncharacterized protein</fullName>
    </submittedName>
</protein>
<dbReference type="EMBL" id="JARQBJ010000003">
    <property type="protein sequence ID" value="MDT2810507.1"/>
    <property type="molecule type" value="Genomic_DNA"/>
</dbReference>
<evidence type="ECO:0000313" key="2">
    <source>
        <dbReference type="Proteomes" id="UP001256711"/>
    </source>
</evidence>
<sequence>MRAEVKGGETSFDGSNFLLIKKIGIVKFLAVSPTIWLHREADCRHLIQLIGNERAKKVQAGVWLPSEDPGFVGLDKQESL</sequence>
<name>A0AAW8U1E5_9ENTE</name>
<evidence type="ECO:0000313" key="1">
    <source>
        <dbReference type="EMBL" id="MDT2810507.1"/>
    </source>
</evidence>
<comment type="caution">
    <text evidence="1">The sequence shown here is derived from an EMBL/GenBank/DDBJ whole genome shotgun (WGS) entry which is preliminary data.</text>
</comment>
<proteinExistence type="predicted"/>
<dbReference type="RefSeq" id="WP_147345900.1">
    <property type="nucleotide sequence ID" value="NZ_CABJBY010000009.1"/>
</dbReference>
<dbReference type="AlphaFoldDB" id="A0AAW8U1E5"/>
<organism evidence="1 2">
    <name type="scientific">Enterococcus asini</name>
    <dbReference type="NCBI Taxonomy" id="57732"/>
    <lineage>
        <taxon>Bacteria</taxon>
        <taxon>Bacillati</taxon>
        <taxon>Bacillota</taxon>
        <taxon>Bacilli</taxon>
        <taxon>Lactobacillales</taxon>
        <taxon>Enterococcaceae</taxon>
        <taxon>Enterococcus</taxon>
    </lineage>
</organism>
<reference evidence="1" key="1">
    <citation type="submission" date="2023-03" db="EMBL/GenBank/DDBJ databases">
        <authorList>
            <person name="Shen W."/>
            <person name="Cai J."/>
        </authorList>
    </citation>
    <scope>NUCLEOTIDE SEQUENCE</scope>
    <source>
        <strain evidence="1">B226-2</strain>
    </source>
</reference>
<dbReference type="Proteomes" id="UP001256711">
    <property type="component" value="Unassembled WGS sequence"/>
</dbReference>